<evidence type="ECO:0000313" key="4">
    <source>
        <dbReference type="Proteomes" id="UP000230008"/>
    </source>
</evidence>
<sequence>MRYTSDLRDTHREIISGNFKYGNDGNRSKYEKRAVVNAGFAISKTGTGEICQNAGHPGKPFIAFLEEQKTKEFGKKGNMMW</sequence>
<dbReference type="Proteomes" id="UP000229055">
    <property type="component" value="Chromosome"/>
</dbReference>
<dbReference type="EMBL" id="CP017606">
    <property type="protein sequence ID" value="ATW29655.1"/>
    <property type="molecule type" value="Genomic_DNA"/>
</dbReference>
<dbReference type="RefSeq" id="WP_171967136.1">
    <property type="nucleotide sequence ID" value="NZ_CADIJJ010000055.1"/>
</dbReference>
<accession>A0A2D3T1H1</accession>
<dbReference type="AlphaFoldDB" id="A0A2D3T1H1"/>
<dbReference type="EMBL" id="CP017613">
    <property type="protein sequence ID" value="ATW33676.1"/>
    <property type="molecule type" value="Genomic_DNA"/>
</dbReference>
<evidence type="ECO:0000313" key="1">
    <source>
        <dbReference type="EMBL" id="ATW29655.1"/>
    </source>
</evidence>
<evidence type="ECO:0000313" key="3">
    <source>
        <dbReference type="Proteomes" id="UP000229055"/>
    </source>
</evidence>
<evidence type="ECO:0000313" key="2">
    <source>
        <dbReference type="EMBL" id="ATW33676.1"/>
    </source>
</evidence>
<reference evidence="1" key="3">
    <citation type="journal article" date="2018" name="Genome Biol. Evol.">
        <title>Culture-Facilitated Comparative Genomics of the Facultative Symbiont Hamiltonella defensa.</title>
        <authorList>
            <person name="Chevignon G."/>
            <person name="Boyd B.M."/>
            <person name="Brandt J.W."/>
            <person name="Oliver K.M."/>
            <person name="Strand M.R."/>
        </authorList>
    </citation>
    <scope>NUCLEOTIDE SEQUENCE</scope>
    <source>
        <strain evidence="1">A2C</strain>
        <strain evidence="2">ZA17</strain>
    </source>
</reference>
<dbReference type="Proteomes" id="UP000230008">
    <property type="component" value="Chromosome"/>
</dbReference>
<organism evidence="1 4">
    <name type="scientific">Candidatus Williamhamiltonella defendens</name>
    <dbReference type="NCBI Taxonomy" id="138072"/>
    <lineage>
        <taxon>Bacteria</taxon>
        <taxon>Pseudomonadati</taxon>
        <taxon>Pseudomonadota</taxon>
        <taxon>Gammaproteobacteria</taxon>
        <taxon>Enterobacterales</taxon>
        <taxon>Enterobacteriaceae</taxon>
        <taxon>aphid secondary symbionts</taxon>
        <taxon>Candidatus Williamhamiltonella</taxon>
    </lineage>
</organism>
<name>A0A2D3T1H1_9ENTR</name>
<proteinExistence type="predicted"/>
<reference evidence="3 4" key="2">
    <citation type="submission" date="2017-11" db="EMBL/GenBank/DDBJ databases">
        <title>PacBio sequencing of new strain of the secondary endosymbiont Candidatus Hamiltonella defensa.</title>
        <authorList>
            <person name="Strand M.R."/>
            <person name="Oliver K."/>
        </authorList>
    </citation>
    <scope>NUCLEOTIDE SEQUENCE [LARGE SCALE GENOMIC DNA]</scope>
    <source>
        <strain evidence="4">A2C</strain>
        <strain evidence="3">ZA17</strain>
    </source>
</reference>
<protein>
    <submittedName>
        <fullName evidence="1">Uncharacterized protein</fullName>
    </submittedName>
</protein>
<gene>
    <name evidence="1" type="ORF">BJP41_04055</name>
    <name evidence="2" type="ORF">BJP43_04580</name>
</gene>
<reference evidence="3 4" key="1">
    <citation type="submission" date="2016-10" db="EMBL/GenBank/DDBJ databases">
        <authorList>
            <person name="Chevignon G."/>
        </authorList>
    </citation>
    <scope>NUCLEOTIDE SEQUENCE [LARGE SCALE GENOMIC DNA]</scope>
    <source>
        <strain evidence="4">A2C</strain>
        <strain evidence="3">ZA17</strain>
    </source>
</reference>